<dbReference type="PROSITE" id="PS51375">
    <property type="entry name" value="PPR"/>
    <property type="match status" value="6"/>
</dbReference>
<dbReference type="InterPro" id="IPR011990">
    <property type="entry name" value="TPR-like_helical_dom_sf"/>
</dbReference>
<feature type="repeat" description="PPR" evidence="3">
    <location>
        <begin position="190"/>
        <end position="224"/>
    </location>
</feature>
<dbReference type="Pfam" id="PF13041">
    <property type="entry name" value="PPR_2"/>
    <property type="match status" value="3"/>
</dbReference>
<dbReference type="FunFam" id="1.25.40.10:FF:000598">
    <property type="entry name" value="pentatricopeptide repeat-containing protein At1g20230 isoform X2"/>
    <property type="match status" value="1"/>
</dbReference>
<evidence type="ECO:0000313" key="5">
    <source>
        <dbReference type="EnsemblPlants" id="cds.evm.model.02.1312"/>
    </source>
</evidence>
<feature type="repeat" description="PPR" evidence="3">
    <location>
        <begin position="89"/>
        <end position="123"/>
    </location>
</feature>
<feature type="repeat" description="PPR" evidence="3">
    <location>
        <begin position="326"/>
        <end position="360"/>
    </location>
</feature>
<name>A0A803NT52_CANSA</name>
<dbReference type="EMBL" id="UZAU01000177">
    <property type="status" value="NOT_ANNOTATED_CDS"/>
    <property type="molecule type" value="Genomic_DNA"/>
</dbReference>
<evidence type="ECO:0000259" key="4">
    <source>
        <dbReference type="Pfam" id="PF14432"/>
    </source>
</evidence>
<dbReference type="GO" id="GO:0009451">
    <property type="term" value="P:RNA modification"/>
    <property type="evidence" value="ECO:0007669"/>
    <property type="project" value="InterPro"/>
</dbReference>
<dbReference type="GO" id="GO:0008270">
    <property type="term" value="F:zinc ion binding"/>
    <property type="evidence" value="ECO:0007669"/>
    <property type="project" value="InterPro"/>
</dbReference>
<dbReference type="Proteomes" id="UP000596661">
    <property type="component" value="Chromosome 2"/>
</dbReference>
<comment type="similarity">
    <text evidence="1">Belongs to the PPR family. PCMP-H subfamily.</text>
</comment>
<dbReference type="PANTHER" id="PTHR47926">
    <property type="entry name" value="PENTATRICOPEPTIDE REPEAT-CONTAINING PROTEIN"/>
    <property type="match status" value="1"/>
</dbReference>
<dbReference type="Pfam" id="PF01535">
    <property type="entry name" value="PPR"/>
    <property type="match status" value="5"/>
</dbReference>
<evidence type="ECO:0000256" key="1">
    <source>
        <dbReference type="ARBA" id="ARBA00006643"/>
    </source>
</evidence>
<dbReference type="OMA" id="FYESSHM"/>
<dbReference type="Gene3D" id="1.25.40.10">
    <property type="entry name" value="Tetratricopeptide repeat domain"/>
    <property type="match status" value="5"/>
</dbReference>
<dbReference type="InterPro" id="IPR046960">
    <property type="entry name" value="PPR_At4g14850-like_plant"/>
</dbReference>
<dbReference type="FunFam" id="1.25.40.10:FF:000366">
    <property type="entry name" value="Pentatricopeptide (PPR) repeat-containing protein"/>
    <property type="match status" value="1"/>
</dbReference>
<dbReference type="Gramene" id="evm.model.02.1312">
    <property type="protein sequence ID" value="cds.evm.model.02.1312"/>
    <property type="gene ID" value="evm.TU.02.1312"/>
</dbReference>
<evidence type="ECO:0000256" key="2">
    <source>
        <dbReference type="ARBA" id="ARBA00022737"/>
    </source>
</evidence>
<feature type="repeat" description="PPR" evidence="3">
    <location>
        <begin position="225"/>
        <end position="259"/>
    </location>
</feature>
<dbReference type="InterPro" id="IPR046848">
    <property type="entry name" value="E_motif"/>
</dbReference>
<dbReference type="InterPro" id="IPR046849">
    <property type="entry name" value="E2_motif"/>
</dbReference>
<dbReference type="NCBIfam" id="TIGR00756">
    <property type="entry name" value="PPR"/>
    <property type="match status" value="6"/>
</dbReference>
<accession>A0A803NT52</accession>
<protein>
    <recommendedName>
        <fullName evidence="4">DYW domain-containing protein</fullName>
    </recommendedName>
</protein>
<dbReference type="Pfam" id="PF14432">
    <property type="entry name" value="DYW_deaminase"/>
    <property type="match status" value="1"/>
</dbReference>
<keyword evidence="2" id="KW-0677">Repeat</keyword>
<evidence type="ECO:0000256" key="3">
    <source>
        <dbReference type="PROSITE-ProRule" id="PRU00708"/>
    </source>
</evidence>
<feature type="repeat" description="PPR" evidence="3">
    <location>
        <begin position="462"/>
        <end position="496"/>
    </location>
</feature>
<dbReference type="EnsemblPlants" id="evm.model.02.1312">
    <property type="protein sequence ID" value="cds.evm.model.02.1312"/>
    <property type="gene ID" value="evm.TU.02.1312"/>
</dbReference>
<dbReference type="Pfam" id="PF20431">
    <property type="entry name" value="E_motif"/>
    <property type="match status" value="1"/>
</dbReference>
<dbReference type="GO" id="GO:0003723">
    <property type="term" value="F:RNA binding"/>
    <property type="evidence" value="ECO:0007669"/>
    <property type="project" value="InterPro"/>
</dbReference>
<keyword evidence="6" id="KW-1185">Reference proteome</keyword>
<dbReference type="InterPro" id="IPR032867">
    <property type="entry name" value="DYW_dom"/>
</dbReference>
<dbReference type="FunFam" id="1.25.40.10:FF:000682">
    <property type="entry name" value="Pentatricopeptide repeat-containing protein At3g16610"/>
    <property type="match status" value="1"/>
</dbReference>
<proteinExistence type="inferred from homology"/>
<sequence>MNFCRLFTTLLHQKPFGGNGHTLLLDSNILKHLNSDSASPSQTRKSHASLLKTGLFYNSHLNTKLLSLYANNLCFVDANLILDSIPNPDLFSFSTLIHAFAKRNHSVHALRIFTRMLVHGVEPDNFLFPSVVKSCAGLLSLEVGKQVHGFAFVFGFSLDVFVQSSLLHMYLKCGRVRDAHKLFDGLPQRDLVCWSALISGYSNCGHVDEAKELFYEMRKTGLEPNNVSWNGMISGFNRSGLYAEAMAMYQKMHSEGFLPDASSVSSILPAISEFEDLNMGVQIHDYVIKQGFGSDKCVFSALINMYGKCSSVLEMSQVFDEMDQRDIGSVNAYITGLSRNGLVDNALKVFRRYKGEGAELNIVSWTSMIASCSQNGKDIDALELFREMQVEGLKPNAVTIPCLLPACGNIAALMHGKAAHCFSLRTGIFNDVYVGSALIDMYANCGKIQLSRLCFDKLPTRNLVCWNAIMSGYSMHGKAKETIELFHMMQKSGHKPDFISFTSRLEHYACMVTLLSRAGKLEDAYSMIMDMPVTPDACVWGALLSSCRVHNNVRLGEISAEKLFELEPRNPGNYVILSNIYAAKGMWSEVDRVRDMMSQKGLRKNPGCSWIEVKNKLHMLLAGDKSHPQREQIIDKLNQLSMEMKKSGHFPNMSFVLQDVEEQEKEHILCGHSEKLAVAFGLLNTPPGSSLRFFTKRFCSLVMLKLVLPSKELSLLFRKSWRKNPVLGIGLRMLKDVGDPTSPTHSLQKDV</sequence>
<reference evidence="5" key="2">
    <citation type="submission" date="2021-03" db="UniProtKB">
        <authorList>
            <consortium name="EnsemblPlants"/>
        </authorList>
    </citation>
    <scope>IDENTIFICATION</scope>
</reference>
<organism evidence="5 6">
    <name type="scientific">Cannabis sativa</name>
    <name type="common">Hemp</name>
    <name type="synonym">Marijuana</name>
    <dbReference type="NCBI Taxonomy" id="3483"/>
    <lineage>
        <taxon>Eukaryota</taxon>
        <taxon>Viridiplantae</taxon>
        <taxon>Streptophyta</taxon>
        <taxon>Embryophyta</taxon>
        <taxon>Tracheophyta</taxon>
        <taxon>Spermatophyta</taxon>
        <taxon>Magnoliopsida</taxon>
        <taxon>eudicotyledons</taxon>
        <taxon>Gunneridae</taxon>
        <taxon>Pentapetalae</taxon>
        <taxon>rosids</taxon>
        <taxon>fabids</taxon>
        <taxon>Rosales</taxon>
        <taxon>Cannabaceae</taxon>
        <taxon>Cannabis</taxon>
    </lineage>
</organism>
<dbReference type="InterPro" id="IPR002885">
    <property type="entry name" value="PPR_rpt"/>
</dbReference>
<dbReference type="AlphaFoldDB" id="A0A803NT52"/>
<reference evidence="5" key="1">
    <citation type="submission" date="2018-11" db="EMBL/GenBank/DDBJ databases">
        <authorList>
            <person name="Grassa J C."/>
        </authorList>
    </citation>
    <scope>NUCLEOTIDE SEQUENCE [LARGE SCALE GENOMIC DNA]</scope>
</reference>
<feature type="domain" description="DYW" evidence="4">
    <location>
        <begin position="648"/>
        <end position="695"/>
    </location>
</feature>
<dbReference type="Pfam" id="PF20430">
    <property type="entry name" value="Eplus_motif"/>
    <property type="match status" value="1"/>
</dbReference>
<dbReference type="PANTHER" id="PTHR47926:SF347">
    <property type="entry name" value="PENTATRICOPEPTIDE REPEAT-CONTAINING PROTEIN"/>
    <property type="match status" value="1"/>
</dbReference>
<feature type="repeat" description="PPR" evidence="3">
    <location>
        <begin position="361"/>
        <end position="395"/>
    </location>
</feature>
<evidence type="ECO:0000313" key="6">
    <source>
        <dbReference type="Proteomes" id="UP000596661"/>
    </source>
</evidence>